<keyword evidence="1" id="KW-0812">Transmembrane</keyword>
<sequence>MYKDSEKNLKNYSFIKYVLTHAKIFGIPLFMVVTLLLLNGIFTPERSSSGVTLNSRQSSRFSRSLNEWMMRTFRGNLVNQKEFSRKTKNVYLTKCTPEETPEQFVERVCNLLQFTDELRDKLNTCGPNIPKKSMCFNYKKLYEGHRTNFVTLIEAMQALTEIMAKHYGRNEEFKVKCWRKLFKDLQKNLIRISDYEDDGGLCKFLNGRKSCKTEEFVNFLTQRIDFWNQYITTQKTEKFNQLKKYMESGVIS</sequence>
<protein>
    <recommendedName>
        <fullName evidence="2">Plasmodium RESA N-terminal domain-containing protein</fullName>
    </recommendedName>
</protein>
<proteinExistence type="predicted"/>
<accession>A0A1C3KQ60</accession>
<name>A0A1C3KQ60_PLAOA</name>
<evidence type="ECO:0000313" key="3">
    <source>
        <dbReference type="EMBL" id="SBT76207.1"/>
    </source>
</evidence>
<evidence type="ECO:0000256" key="1">
    <source>
        <dbReference type="SAM" id="Phobius"/>
    </source>
</evidence>
<dbReference type="InterPro" id="IPR044885">
    <property type="entry name" value="PRESA_N_sf"/>
</dbReference>
<dbReference type="OrthoDB" id="382767at2759"/>
<dbReference type="VEuPathDB" id="PlasmoDB:PocGH01_00039300"/>
<dbReference type="EMBL" id="LT594510">
    <property type="protein sequence ID" value="SBT76207.1"/>
    <property type="molecule type" value="Genomic_DNA"/>
</dbReference>
<feature type="transmembrane region" description="Helical" evidence="1">
    <location>
        <begin position="21"/>
        <end position="42"/>
    </location>
</feature>
<evidence type="ECO:0000313" key="4">
    <source>
        <dbReference type="Proteomes" id="UP000243200"/>
    </source>
</evidence>
<dbReference type="Proteomes" id="UP000243200">
    <property type="component" value="Chromosome 6"/>
</dbReference>
<feature type="domain" description="Plasmodium RESA N-terminal" evidence="2">
    <location>
        <begin position="116"/>
        <end position="233"/>
    </location>
</feature>
<keyword evidence="1" id="KW-1133">Transmembrane helix</keyword>
<reference evidence="3 4" key="1">
    <citation type="submission" date="2016-06" db="EMBL/GenBank/DDBJ databases">
        <authorList>
            <consortium name="Pathogen Informatics"/>
        </authorList>
    </citation>
    <scope>NUCLEOTIDE SEQUENCE [LARGE SCALE GENOMIC DNA]</scope>
    <source>
        <strain evidence="3">PowCR01</strain>
    </source>
</reference>
<dbReference type="VEuPathDB" id="PlasmoDB:POWCR01_060025500"/>
<dbReference type="AlphaFoldDB" id="A0A1C3KQ60"/>
<dbReference type="Pfam" id="PF09687">
    <property type="entry name" value="PRESAN"/>
    <property type="match status" value="1"/>
</dbReference>
<evidence type="ECO:0000259" key="2">
    <source>
        <dbReference type="Pfam" id="PF09687"/>
    </source>
</evidence>
<gene>
    <name evidence="3" type="primary">PowCR01_060025500</name>
    <name evidence="3" type="ORF">POWCR01_060025500</name>
</gene>
<organism evidence="3 4">
    <name type="scientific">Plasmodium ovale</name>
    <name type="common">malaria parasite P. ovale</name>
    <dbReference type="NCBI Taxonomy" id="36330"/>
    <lineage>
        <taxon>Eukaryota</taxon>
        <taxon>Sar</taxon>
        <taxon>Alveolata</taxon>
        <taxon>Apicomplexa</taxon>
        <taxon>Aconoidasida</taxon>
        <taxon>Haemosporida</taxon>
        <taxon>Plasmodiidae</taxon>
        <taxon>Plasmodium</taxon>
        <taxon>Plasmodium (Plasmodium)</taxon>
    </lineage>
</organism>
<dbReference type="Gene3D" id="6.10.280.180">
    <property type="entry name" value="Plasmodium RESA, N-terminal helical domain"/>
    <property type="match status" value="1"/>
</dbReference>
<dbReference type="InterPro" id="IPR019111">
    <property type="entry name" value="PRESA_N"/>
</dbReference>
<keyword evidence="1" id="KW-0472">Membrane</keyword>